<dbReference type="GO" id="GO:0016020">
    <property type="term" value="C:membrane"/>
    <property type="evidence" value="ECO:0007669"/>
    <property type="project" value="TreeGrafter"/>
</dbReference>
<accession>A0AA39UB31</accession>
<dbReference type="SUPFAM" id="SSF51445">
    <property type="entry name" value="(Trans)glycosidases"/>
    <property type="match status" value="1"/>
</dbReference>
<sequence>MISDYPMFPHRGLNMDVARNFFPVEDIMRTIDALSFNKLNLLHLHATDAQSWPLEIPALPELAGMGAYAPGMSYSPDDLAQIQTYGAYRGVQVIIETDMPGHTASIAYSHPELIAAFNVQPDWATYGAEPPTGGLKLNSSAVYDFLGTMFNDLLPRVYPYSAYFHTGGDEVNANVYLLDETVNSNSSSLIQTLLQAFVDFTHAKVRAAGMTPVVWEEMLLQWNLTLGSDVVVQTWQSDSAVANTVAQGHKALAGNYNYWYLDCGKGQWLDFPQGTAAQSAWPYADYCSPTRNWRLMYSYDPLQGVPANQSSLVLGGEVHIWTEQTDPVNLDAMVWPRACAAAEVLWSGAKDVNGTNRSQILASPRLVEMRERMVQRNIGAGPVQMPYCTMNGTQCVD</sequence>
<dbReference type="PANTHER" id="PTHR22600:SF58">
    <property type="entry name" value="BETA-HEXOSAMINIDASE"/>
    <property type="match status" value="1"/>
</dbReference>
<reference evidence="10" key="1">
    <citation type="submission" date="2023-03" db="EMBL/GenBank/DDBJ databases">
        <title>Complete genome of Cladonia borealis.</title>
        <authorList>
            <person name="Park H."/>
        </authorList>
    </citation>
    <scope>NUCLEOTIDE SEQUENCE</scope>
    <source>
        <strain evidence="10">ANT050790</strain>
    </source>
</reference>
<protein>
    <recommendedName>
        <fullName evidence="3">beta-N-acetylhexosaminidase</fullName>
        <ecNumber evidence="3">3.2.1.52</ecNumber>
    </recommendedName>
</protein>
<dbReference type="AlphaFoldDB" id="A0AA39UB31"/>
<evidence type="ECO:0000256" key="6">
    <source>
        <dbReference type="ARBA" id="ARBA00023180"/>
    </source>
</evidence>
<gene>
    <name evidence="10" type="ORF">JMJ35_005028</name>
</gene>
<dbReference type="GO" id="GO:0030203">
    <property type="term" value="P:glycosaminoglycan metabolic process"/>
    <property type="evidence" value="ECO:0007669"/>
    <property type="project" value="TreeGrafter"/>
</dbReference>
<name>A0AA39UB31_9LECA</name>
<evidence type="ECO:0000313" key="11">
    <source>
        <dbReference type="Proteomes" id="UP001166286"/>
    </source>
</evidence>
<feature type="active site" description="Proton donor" evidence="8">
    <location>
        <position position="170"/>
    </location>
</feature>
<keyword evidence="6" id="KW-0325">Glycoprotein</keyword>
<dbReference type="InterPro" id="IPR017853">
    <property type="entry name" value="GH"/>
</dbReference>
<evidence type="ECO:0000256" key="5">
    <source>
        <dbReference type="ARBA" id="ARBA00022801"/>
    </source>
</evidence>
<evidence type="ECO:0000256" key="2">
    <source>
        <dbReference type="ARBA" id="ARBA00006285"/>
    </source>
</evidence>
<evidence type="ECO:0000256" key="1">
    <source>
        <dbReference type="ARBA" id="ARBA00001231"/>
    </source>
</evidence>
<dbReference type="InterPro" id="IPR025705">
    <property type="entry name" value="Beta_hexosaminidase_sua/sub"/>
</dbReference>
<dbReference type="GO" id="GO:0016231">
    <property type="term" value="F:beta-N-acetylglucosaminidase activity"/>
    <property type="evidence" value="ECO:0007669"/>
    <property type="project" value="TreeGrafter"/>
</dbReference>
<dbReference type="FunFam" id="3.20.20.80:FF:000063">
    <property type="entry name" value="Beta-hexosaminidase"/>
    <property type="match status" value="1"/>
</dbReference>
<comment type="similarity">
    <text evidence="2">Belongs to the glycosyl hydrolase 20 family.</text>
</comment>
<evidence type="ECO:0000256" key="3">
    <source>
        <dbReference type="ARBA" id="ARBA00012663"/>
    </source>
</evidence>
<dbReference type="EC" id="3.2.1.52" evidence="3"/>
<dbReference type="Gene3D" id="3.20.20.80">
    <property type="entry name" value="Glycosidases"/>
    <property type="match status" value="1"/>
</dbReference>
<proteinExistence type="inferred from homology"/>
<dbReference type="PRINTS" id="PR00738">
    <property type="entry name" value="GLHYDRLASE20"/>
</dbReference>
<evidence type="ECO:0000259" key="9">
    <source>
        <dbReference type="Pfam" id="PF00728"/>
    </source>
</evidence>
<dbReference type="PANTHER" id="PTHR22600">
    <property type="entry name" value="BETA-HEXOSAMINIDASE"/>
    <property type="match status" value="1"/>
</dbReference>
<dbReference type="EMBL" id="JAFEKC020000009">
    <property type="protein sequence ID" value="KAK0513011.1"/>
    <property type="molecule type" value="Genomic_DNA"/>
</dbReference>
<dbReference type="InterPro" id="IPR015883">
    <property type="entry name" value="Glyco_hydro_20_cat"/>
</dbReference>
<feature type="domain" description="Glycoside hydrolase family 20 catalytic" evidence="9">
    <location>
        <begin position="8"/>
        <end position="348"/>
    </location>
</feature>
<keyword evidence="7" id="KW-0326">Glycosidase</keyword>
<keyword evidence="5" id="KW-0378">Hydrolase</keyword>
<organism evidence="10 11">
    <name type="scientific">Cladonia borealis</name>
    <dbReference type="NCBI Taxonomy" id="184061"/>
    <lineage>
        <taxon>Eukaryota</taxon>
        <taxon>Fungi</taxon>
        <taxon>Dikarya</taxon>
        <taxon>Ascomycota</taxon>
        <taxon>Pezizomycotina</taxon>
        <taxon>Lecanoromycetes</taxon>
        <taxon>OSLEUM clade</taxon>
        <taxon>Lecanoromycetidae</taxon>
        <taxon>Lecanorales</taxon>
        <taxon>Lecanorineae</taxon>
        <taxon>Cladoniaceae</taxon>
        <taxon>Cladonia</taxon>
    </lineage>
</organism>
<evidence type="ECO:0000256" key="4">
    <source>
        <dbReference type="ARBA" id="ARBA00022729"/>
    </source>
</evidence>
<keyword evidence="11" id="KW-1185">Reference proteome</keyword>
<dbReference type="Pfam" id="PF00728">
    <property type="entry name" value="Glyco_hydro_20"/>
    <property type="match status" value="1"/>
</dbReference>
<dbReference type="CDD" id="cd06562">
    <property type="entry name" value="GH20_HexA_HexB-like"/>
    <property type="match status" value="1"/>
</dbReference>
<evidence type="ECO:0000256" key="8">
    <source>
        <dbReference type="PIRSR" id="PIRSR625705-1"/>
    </source>
</evidence>
<evidence type="ECO:0000256" key="7">
    <source>
        <dbReference type="ARBA" id="ARBA00023295"/>
    </source>
</evidence>
<dbReference type="GO" id="GO:0005975">
    <property type="term" value="P:carbohydrate metabolic process"/>
    <property type="evidence" value="ECO:0007669"/>
    <property type="project" value="InterPro"/>
</dbReference>
<comment type="caution">
    <text evidence="10">The sequence shown here is derived from an EMBL/GenBank/DDBJ whole genome shotgun (WGS) entry which is preliminary data.</text>
</comment>
<comment type="catalytic activity">
    <reaction evidence="1">
        <text>Hydrolysis of terminal non-reducing N-acetyl-D-hexosamine residues in N-acetyl-beta-D-hexosaminides.</text>
        <dbReference type="EC" id="3.2.1.52"/>
    </reaction>
</comment>
<keyword evidence="4" id="KW-0732">Signal</keyword>
<dbReference type="Proteomes" id="UP001166286">
    <property type="component" value="Unassembled WGS sequence"/>
</dbReference>
<evidence type="ECO:0000313" key="10">
    <source>
        <dbReference type="EMBL" id="KAK0513011.1"/>
    </source>
</evidence>